<name>A0ACC2DMD4_DIPCM</name>
<evidence type="ECO:0000313" key="1">
    <source>
        <dbReference type="EMBL" id="KAJ7555305.1"/>
    </source>
</evidence>
<comment type="caution">
    <text evidence="1">The sequence shown here is derived from an EMBL/GenBank/DDBJ whole genome shotgun (WGS) entry which is preliminary data.</text>
</comment>
<reference evidence="2" key="1">
    <citation type="journal article" date="2024" name="Proc. Natl. Acad. Sci. U.S.A.">
        <title>Extraordinary preservation of gene collinearity over three hundred million years revealed in homosporous lycophytes.</title>
        <authorList>
            <person name="Li C."/>
            <person name="Wickell D."/>
            <person name="Kuo L.Y."/>
            <person name="Chen X."/>
            <person name="Nie B."/>
            <person name="Liao X."/>
            <person name="Peng D."/>
            <person name="Ji J."/>
            <person name="Jenkins J."/>
            <person name="Williams M."/>
            <person name="Shu S."/>
            <person name="Plott C."/>
            <person name="Barry K."/>
            <person name="Rajasekar S."/>
            <person name="Grimwood J."/>
            <person name="Han X."/>
            <person name="Sun S."/>
            <person name="Hou Z."/>
            <person name="He W."/>
            <person name="Dai G."/>
            <person name="Sun C."/>
            <person name="Schmutz J."/>
            <person name="Leebens-Mack J.H."/>
            <person name="Li F.W."/>
            <person name="Wang L."/>
        </authorList>
    </citation>
    <scope>NUCLEOTIDE SEQUENCE [LARGE SCALE GENOMIC DNA]</scope>
    <source>
        <strain evidence="2">cv. PW_Plant_1</strain>
    </source>
</reference>
<proteinExistence type="predicted"/>
<keyword evidence="2" id="KW-1185">Reference proteome</keyword>
<gene>
    <name evidence="1" type="ORF">O6H91_05G031000</name>
</gene>
<dbReference type="Proteomes" id="UP001162992">
    <property type="component" value="Chromosome 5"/>
</dbReference>
<dbReference type="EMBL" id="CM055096">
    <property type="protein sequence ID" value="KAJ7555305.1"/>
    <property type="molecule type" value="Genomic_DNA"/>
</dbReference>
<evidence type="ECO:0000313" key="2">
    <source>
        <dbReference type="Proteomes" id="UP001162992"/>
    </source>
</evidence>
<accession>A0ACC2DMD4</accession>
<sequence length="71" mass="7909">MTINKAHGQTMDTIGLYLPRPVLSHGQLHVALSRVQNAASLRVLISDKDNRFTDVDGVARYTQNIVYSEVL</sequence>
<organism evidence="1 2">
    <name type="scientific">Diphasiastrum complanatum</name>
    <name type="common">Issler's clubmoss</name>
    <name type="synonym">Lycopodium complanatum</name>
    <dbReference type="NCBI Taxonomy" id="34168"/>
    <lineage>
        <taxon>Eukaryota</taxon>
        <taxon>Viridiplantae</taxon>
        <taxon>Streptophyta</taxon>
        <taxon>Embryophyta</taxon>
        <taxon>Tracheophyta</taxon>
        <taxon>Lycopodiopsida</taxon>
        <taxon>Lycopodiales</taxon>
        <taxon>Lycopodiaceae</taxon>
        <taxon>Lycopodioideae</taxon>
        <taxon>Diphasiastrum</taxon>
    </lineage>
</organism>
<protein>
    <submittedName>
        <fullName evidence="1">Uncharacterized protein</fullName>
    </submittedName>
</protein>